<organism evidence="1 2">
    <name type="scientific">Streptosporangium canum</name>
    <dbReference type="NCBI Taxonomy" id="324952"/>
    <lineage>
        <taxon>Bacteria</taxon>
        <taxon>Bacillati</taxon>
        <taxon>Actinomycetota</taxon>
        <taxon>Actinomycetes</taxon>
        <taxon>Streptosporangiales</taxon>
        <taxon>Streptosporangiaceae</taxon>
        <taxon>Streptosporangium</taxon>
    </lineage>
</organism>
<protein>
    <submittedName>
        <fullName evidence="1">Uncharacterized protein</fullName>
    </submittedName>
</protein>
<accession>A0A1I3MW68</accession>
<dbReference type="AlphaFoldDB" id="A0A1I3MW68"/>
<gene>
    <name evidence="1" type="ORF">SAMN05216275_10631</name>
</gene>
<reference evidence="2" key="1">
    <citation type="submission" date="2016-10" db="EMBL/GenBank/DDBJ databases">
        <authorList>
            <person name="Varghese N."/>
            <person name="Submissions S."/>
        </authorList>
    </citation>
    <scope>NUCLEOTIDE SEQUENCE [LARGE SCALE GENOMIC DNA]</scope>
    <source>
        <strain evidence="2">CGMCC 4.2126</strain>
    </source>
</reference>
<dbReference type="Proteomes" id="UP000199111">
    <property type="component" value="Unassembled WGS sequence"/>
</dbReference>
<evidence type="ECO:0000313" key="2">
    <source>
        <dbReference type="Proteomes" id="UP000199111"/>
    </source>
</evidence>
<proteinExistence type="predicted"/>
<keyword evidence="2" id="KW-1185">Reference proteome</keyword>
<dbReference type="EMBL" id="FOQY01000006">
    <property type="protein sequence ID" value="SFJ01238.1"/>
    <property type="molecule type" value="Genomic_DNA"/>
</dbReference>
<sequence length="51" mass="5464">MMVAIDVVIIRVGNTMIALEHDGNVGEFAPSLTKSAAQTAVTRLHQSLQDN</sequence>
<evidence type="ECO:0000313" key="1">
    <source>
        <dbReference type="EMBL" id="SFJ01238.1"/>
    </source>
</evidence>
<name>A0A1I3MW68_9ACTN</name>